<protein>
    <submittedName>
        <fullName evidence="1">Uncharacterized protein</fullName>
    </submittedName>
</protein>
<name>A0A0L6UQ00_9BASI</name>
<evidence type="ECO:0000313" key="1">
    <source>
        <dbReference type="EMBL" id="KNZ50611.1"/>
    </source>
</evidence>
<keyword evidence="2" id="KW-1185">Reference proteome</keyword>
<dbReference type="VEuPathDB" id="FungiDB:VP01_432g11"/>
<dbReference type="AlphaFoldDB" id="A0A0L6UQ00"/>
<gene>
    <name evidence="1" type="ORF">VP01_432g11</name>
</gene>
<dbReference type="Proteomes" id="UP000037035">
    <property type="component" value="Unassembled WGS sequence"/>
</dbReference>
<proteinExistence type="predicted"/>
<sequence>MDGGTEFKNNYSKVTLYKNQPLSTLCQHKMYELNDHTQLYGEISFPNPGCIKTDGKFIWHIHTTMYSDDTSGNVSKQWNKHIFFFTLSGLPSNLTNQEYNCHISYQHLTTQSDNDISFLKNRSSEMTLDGFEAYDITIGNLFLHATHVGYVLYTLPKKLTKQPRILQTWKTTIENTYELYNLISNQNITSVKNTWKIFGITDSLNNKVIECKRKKSPSCVADAGGDTPFFLLKGWLFLLSVFGSFDGCKGTPVEILHVFLLGVVKYLVRDFITTIKKPKEKKKLAELIGHFQSFNTNSLNILLKPRPDQPLTISALWHSLAHLSSYVFQTHITCMPTYQSELKKNIQLFMSHSIKFTAQWINKPKFHILLHLPLSILRFGASLFCPEKFDTGKRYCSHIFKLSILALSIIWRTIKQNKKQLQNAHCRCWPSSTIIQPSKSPLVIIQNFPVRSKNIHLKRHSLQVYQNFLFQNPCPEVKRSYFVWIKVKSASESTEYIGVVRCIWIAGGCFFVHVSKMKRIHFQDIKSTLNLQHDCHRGKCEVINTRSTRIERLNTTIKTPEVQHRDESFFILNSASLHAREDHHRLADLPANIVFPNELVEIAHPGLSRWGVIEAPAANTADIQC</sequence>
<accession>A0A0L6UQ00</accession>
<comment type="caution">
    <text evidence="1">The sequence shown here is derived from an EMBL/GenBank/DDBJ whole genome shotgun (WGS) entry which is preliminary data.</text>
</comment>
<dbReference type="OrthoDB" id="3264327at2759"/>
<organism evidence="1 2">
    <name type="scientific">Puccinia sorghi</name>
    <dbReference type="NCBI Taxonomy" id="27349"/>
    <lineage>
        <taxon>Eukaryota</taxon>
        <taxon>Fungi</taxon>
        <taxon>Dikarya</taxon>
        <taxon>Basidiomycota</taxon>
        <taxon>Pucciniomycotina</taxon>
        <taxon>Pucciniomycetes</taxon>
        <taxon>Pucciniales</taxon>
        <taxon>Pucciniaceae</taxon>
        <taxon>Puccinia</taxon>
    </lineage>
</organism>
<dbReference type="PANTHER" id="PTHR31912:SF34">
    <property type="entry name" value="NOTOCHORD-RELATED PROTEIN"/>
    <property type="match status" value="1"/>
</dbReference>
<dbReference type="STRING" id="27349.A0A0L6UQ00"/>
<reference evidence="1 2" key="1">
    <citation type="submission" date="2015-08" db="EMBL/GenBank/DDBJ databases">
        <title>Next Generation Sequencing and Analysis of the Genome of Puccinia sorghi L Schw, the Causal Agent of Maize Common Rust.</title>
        <authorList>
            <person name="Rochi L."/>
            <person name="Burguener G."/>
            <person name="Darino M."/>
            <person name="Turjanski A."/>
            <person name="Kreff E."/>
            <person name="Dieguez M.J."/>
            <person name="Sacco F."/>
        </authorList>
    </citation>
    <scope>NUCLEOTIDE SEQUENCE [LARGE SCALE GENOMIC DNA]</scope>
    <source>
        <strain evidence="1 2">RO10H11247</strain>
    </source>
</reference>
<dbReference type="EMBL" id="LAVV01009424">
    <property type="protein sequence ID" value="KNZ50611.1"/>
    <property type="molecule type" value="Genomic_DNA"/>
</dbReference>
<dbReference type="PANTHER" id="PTHR31912">
    <property type="entry name" value="IP13529P"/>
    <property type="match status" value="1"/>
</dbReference>
<evidence type="ECO:0000313" key="2">
    <source>
        <dbReference type="Proteomes" id="UP000037035"/>
    </source>
</evidence>